<dbReference type="Proteomes" id="UP000270219">
    <property type="component" value="Unassembled WGS sequence"/>
</dbReference>
<organism evidence="3 4">
    <name type="scientific">Oceanobacillus piezotolerans</name>
    <dbReference type="NCBI Taxonomy" id="2448030"/>
    <lineage>
        <taxon>Bacteria</taxon>
        <taxon>Bacillati</taxon>
        <taxon>Bacillota</taxon>
        <taxon>Bacilli</taxon>
        <taxon>Bacillales</taxon>
        <taxon>Bacillaceae</taxon>
        <taxon>Oceanobacillus</taxon>
    </lineage>
</organism>
<dbReference type="PANTHER" id="PTHR31157:SF1">
    <property type="entry name" value="SCP DOMAIN-CONTAINING PROTEIN"/>
    <property type="match status" value="1"/>
</dbReference>
<evidence type="ECO:0000313" key="3">
    <source>
        <dbReference type="EMBL" id="RLL44859.1"/>
    </source>
</evidence>
<dbReference type="AlphaFoldDB" id="A0A498D5A5"/>
<gene>
    <name evidence="3" type="ORF">D8M04_08225</name>
</gene>
<comment type="caution">
    <text evidence="3">The sequence shown here is derived from an EMBL/GenBank/DDBJ whole genome shotgun (WGS) entry which is preliminary data.</text>
</comment>
<proteinExistence type="predicted"/>
<sequence>MPRIRTIIFLLLLAWGFWHFYGDIWKQAGFQGVYDDIRTDINQVSENPTIHAVVDTINQEFQRFMGMVQDNIGEDETPNEPMVEKPELQQPTEQEFSINNIEIGDIRSEVEAKVGEPKRASENEYGVDWVAYHENYQNFFMVAYDDKDQVAGLYTNQDLVSSTHGISLESTQEEVLAAIAEEPLDGIRKGLVTYQLDNNQEYDIFLMDDNYITIFYDKHENKTVTAIQIISKELEQEKKAYFGEPNDDLKQGFEYQLFDLTNAARVNHGLPVLSWAEPVRQTARDHSTDMAVNNYFSHTNQEGQSPFDRMTEDAISYTMAGENLAAGQPSSIFAHEGLMNSLGHRENKLHTGFEALAVGVAFNEDDQPYYTENYLSN</sequence>
<dbReference type="SUPFAM" id="SSF55797">
    <property type="entry name" value="PR-1-like"/>
    <property type="match status" value="1"/>
</dbReference>
<dbReference type="InterPro" id="IPR014044">
    <property type="entry name" value="CAP_dom"/>
</dbReference>
<dbReference type="Pfam" id="PF14504">
    <property type="entry name" value="CAP_assoc_N"/>
    <property type="match status" value="1"/>
</dbReference>
<protein>
    <submittedName>
        <fullName evidence="3">Serine protease</fullName>
    </submittedName>
</protein>
<reference evidence="3 4" key="1">
    <citation type="submission" date="2018-10" db="EMBL/GenBank/DDBJ databases">
        <title>Oceanobacillus sp. YLB-02 draft genome.</title>
        <authorList>
            <person name="Yu L."/>
        </authorList>
    </citation>
    <scope>NUCLEOTIDE SEQUENCE [LARGE SCALE GENOMIC DNA]</scope>
    <source>
        <strain evidence="3 4">YLB-02</strain>
    </source>
</reference>
<dbReference type="InterPro" id="IPR035940">
    <property type="entry name" value="CAP_sf"/>
</dbReference>
<name>A0A498D5A5_9BACI</name>
<dbReference type="GO" id="GO:0008233">
    <property type="term" value="F:peptidase activity"/>
    <property type="evidence" value="ECO:0007669"/>
    <property type="project" value="UniProtKB-KW"/>
</dbReference>
<dbReference type="Pfam" id="PF00188">
    <property type="entry name" value="CAP"/>
    <property type="match status" value="1"/>
</dbReference>
<dbReference type="InterPro" id="IPR029410">
    <property type="entry name" value="CAP_assoc"/>
</dbReference>
<dbReference type="PANTHER" id="PTHR31157">
    <property type="entry name" value="SCP DOMAIN-CONTAINING PROTEIN"/>
    <property type="match status" value="1"/>
</dbReference>
<evidence type="ECO:0000313" key="4">
    <source>
        <dbReference type="Proteomes" id="UP000270219"/>
    </source>
</evidence>
<accession>A0A498D5A5</accession>
<evidence type="ECO:0000259" key="2">
    <source>
        <dbReference type="Pfam" id="PF14504"/>
    </source>
</evidence>
<evidence type="ECO:0000259" key="1">
    <source>
        <dbReference type="Pfam" id="PF00188"/>
    </source>
</evidence>
<dbReference type="RefSeq" id="WP_121522449.1">
    <property type="nucleotide sequence ID" value="NZ_RCHR01000003.1"/>
</dbReference>
<dbReference type="Gene3D" id="3.40.33.10">
    <property type="entry name" value="CAP"/>
    <property type="match status" value="1"/>
</dbReference>
<dbReference type="CDD" id="cd05379">
    <property type="entry name" value="CAP_bacterial"/>
    <property type="match status" value="1"/>
</dbReference>
<feature type="domain" description="SCP" evidence="1">
    <location>
        <begin position="258"/>
        <end position="374"/>
    </location>
</feature>
<keyword evidence="3" id="KW-0645">Protease</keyword>
<keyword evidence="3" id="KW-0378">Hydrolase</keyword>
<feature type="domain" description="CAP-associated" evidence="2">
    <location>
        <begin position="103"/>
        <end position="241"/>
    </location>
</feature>
<keyword evidence="4" id="KW-1185">Reference proteome</keyword>
<dbReference type="GO" id="GO:0006508">
    <property type="term" value="P:proteolysis"/>
    <property type="evidence" value="ECO:0007669"/>
    <property type="project" value="UniProtKB-KW"/>
</dbReference>
<dbReference type="OrthoDB" id="9783944at2"/>
<dbReference type="EMBL" id="RCHR01000003">
    <property type="protein sequence ID" value="RLL44859.1"/>
    <property type="molecule type" value="Genomic_DNA"/>
</dbReference>